<dbReference type="AlphaFoldDB" id="A0A7T0GZB4"/>
<evidence type="ECO:0000313" key="2">
    <source>
        <dbReference type="EMBL" id="QPJ98884.1"/>
    </source>
</evidence>
<feature type="compositionally biased region" description="Basic and acidic residues" evidence="1">
    <location>
        <begin position="114"/>
        <end position="128"/>
    </location>
</feature>
<proteinExistence type="predicted"/>
<name>A0A7T0GZB4_9ENTR</name>
<accession>A0A7T0GZB4</accession>
<dbReference type="EMBL" id="CP061801">
    <property type="protein sequence ID" value="QPJ98884.1"/>
    <property type="molecule type" value="Genomic_DNA"/>
</dbReference>
<organism evidence="2">
    <name type="scientific">Enterobacter mori</name>
    <dbReference type="NCBI Taxonomy" id="539813"/>
    <lineage>
        <taxon>Bacteria</taxon>
        <taxon>Pseudomonadati</taxon>
        <taxon>Pseudomonadota</taxon>
        <taxon>Gammaproteobacteria</taxon>
        <taxon>Enterobacterales</taxon>
        <taxon>Enterobacteriaceae</taxon>
        <taxon>Enterobacter</taxon>
    </lineage>
</organism>
<sequence>MKLKSLLLTVLLTVLSGCISKNREYNFQMDYPVEAARTSLSGDVNVKIYCITRKMYVISDTSGGVFSRHIRKRISNICYKKTDTITILYHFKASNGAGQDMIVTQYPRVPPKSDTNKLSKRDSNTLTL</sequence>
<feature type="region of interest" description="Disordered" evidence="1">
    <location>
        <begin position="109"/>
        <end position="128"/>
    </location>
</feature>
<evidence type="ECO:0000256" key="1">
    <source>
        <dbReference type="SAM" id="MobiDB-lite"/>
    </source>
</evidence>
<dbReference type="PROSITE" id="PS51257">
    <property type="entry name" value="PROKAR_LIPOPROTEIN"/>
    <property type="match status" value="1"/>
</dbReference>
<protein>
    <recommendedName>
        <fullName evidence="3">Lipoprotein</fullName>
    </recommendedName>
</protein>
<gene>
    <name evidence="2" type="ORF">IDM36_13135</name>
</gene>
<evidence type="ECO:0008006" key="3">
    <source>
        <dbReference type="Google" id="ProtNLM"/>
    </source>
</evidence>
<reference evidence="2" key="1">
    <citation type="submission" date="2020-09" db="EMBL/GenBank/DDBJ databases">
        <title>First Report of a novel Colistin-Resistant species of Enterobacter cloacae complex Producing MCR-5 isolated from hospital sewage water.</title>
        <authorList>
            <person name="Zhou K."/>
        </authorList>
    </citation>
    <scope>NUCLEOTIDE SEQUENCE [LARGE SCALE GENOMIC DNA]</scope>
    <source>
        <strain evidence="2">HSW1412</strain>
    </source>
</reference>